<dbReference type="Proteomes" id="UP000706151">
    <property type="component" value="Unassembled WGS sequence"/>
</dbReference>
<evidence type="ECO:0000313" key="2">
    <source>
        <dbReference type="Proteomes" id="UP000706151"/>
    </source>
</evidence>
<sequence length="503" mass="55978">MSVSLTANDLSSLRRAIAEGLPSVDHAGAQSQQIPALTYVPPSHAKALDPESSVVEGIRGAGKSFWWAALSSDEHRKFVVKAFPDVHLNPSMIVHQGFGDASGSVDAPSKDVLAKLFLDFNNPRAIWRAVLAHKLNFPIPFPQQAQDGQGVWSTRTAWVTDNPELFDDLLMGVDTGLQRDGKTAMVLFDALDRLAETWQDIRPLARGLLQVAQDMRATRCIRLKIFVRPDMLEDKAIVGFPDASKLLARRANLNWRKVDLYALFFQCLGNAKKAGGESFRSLTKQTLALTWQKTDDLWLIPKELCGDEELQENLFQALAGKAMSASPTGLKRGKPYKWVVNHLQDGRDQVSPRSFCEALRQAAEKSMSDFETYELPLHFKSIQAGVQAASGIRVNELVHEDYPWVEHVMTPLRGELTVPCFPKDISAIWKRHEVLDNLSDALNDSSNLVKLPPQHLSDGYEGVLLDLMELGLIQRLSDGRIQMPDVYRIAFGLGRRGGVKPLK</sequence>
<dbReference type="EMBL" id="JADJOT010000010">
    <property type="protein sequence ID" value="MBK7955386.1"/>
    <property type="molecule type" value="Genomic_DNA"/>
</dbReference>
<proteinExistence type="predicted"/>
<comment type="caution">
    <text evidence="1">The sequence shown here is derived from an EMBL/GenBank/DDBJ whole genome shotgun (WGS) entry which is preliminary data.</text>
</comment>
<evidence type="ECO:0000313" key="1">
    <source>
        <dbReference type="EMBL" id="MBK7955386.1"/>
    </source>
</evidence>
<protein>
    <submittedName>
        <fullName evidence="1">Uncharacterized protein</fullName>
    </submittedName>
</protein>
<reference evidence="1 2" key="1">
    <citation type="submission" date="2020-10" db="EMBL/GenBank/DDBJ databases">
        <title>Connecting structure to function with the recovery of over 1000 high-quality activated sludge metagenome-assembled genomes encoding full-length rRNA genes using long-read sequencing.</title>
        <authorList>
            <person name="Singleton C.M."/>
            <person name="Petriglieri F."/>
            <person name="Kristensen J.M."/>
            <person name="Kirkegaard R.H."/>
            <person name="Michaelsen T.Y."/>
            <person name="Andersen M.H."/>
            <person name="Karst S.M."/>
            <person name="Dueholm M.S."/>
            <person name="Nielsen P.H."/>
            <person name="Albertsen M."/>
        </authorList>
    </citation>
    <scope>NUCLEOTIDE SEQUENCE [LARGE SCALE GENOMIC DNA]</scope>
    <source>
        <strain evidence="1">Fred_18-Q3-R57-64_BAT3C.720</strain>
    </source>
</reference>
<gene>
    <name evidence="1" type="ORF">IPK02_16360</name>
</gene>
<dbReference type="AlphaFoldDB" id="A0A935TB59"/>
<accession>A0A935TB59</accession>
<name>A0A935TB59_9PROT</name>
<organism evidence="1 2">
    <name type="scientific">Candidatus Accumulibacter affinis</name>
    <dbReference type="NCBI Taxonomy" id="2954384"/>
    <lineage>
        <taxon>Bacteria</taxon>
        <taxon>Pseudomonadati</taxon>
        <taxon>Pseudomonadota</taxon>
        <taxon>Betaproteobacteria</taxon>
        <taxon>Candidatus Accumulibacter</taxon>
    </lineage>
</organism>